<dbReference type="OrthoDB" id="2804406at2759"/>
<dbReference type="Proteomes" id="UP000053257">
    <property type="component" value="Unassembled WGS sequence"/>
</dbReference>
<dbReference type="InterPro" id="IPR032675">
    <property type="entry name" value="LRR_dom_sf"/>
</dbReference>
<proteinExistence type="predicted"/>
<protein>
    <recommendedName>
        <fullName evidence="3">F-box domain-containing protein</fullName>
    </recommendedName>
</protein>
<organism evidence="1 2">
    <name type="scientific">Phlebiopsis gigantea (strain 11061_1 CR5-6)</name>
    <name type="common">White-rot fungus</name>
    <name type="synonym">Peniophora gigantea</name>
    <dbReference type="NCBI Taxonomy" id="745531"/>
    <lineage>
        <taxon>Eukaryota</taxon>
        <taxon>Fungi</taxon>
        <taxon>Dikarya</taxon>
        <taxon>Basidiomycota</taxon>
        <taxon>Agaricomycotina</taxon>
        <taxon>Agaricomycetes</taxon>
        <taxon>Polyporales</taxon>
        <taxon>Phanerochaetaceae</taxon>
        <taxon>Phlebiopsis</taxon>
    </lineage>
</organism>
<dbReference type="SUPFAM" id="SSF52047">
    <property type="entry name" value="RNI-like"/>
    <property type="match status" value="1"/>
</dbReference>
<dbReference type="EMBL" id="KN840495">
    <property type="protein sequence ID" value="KIP07552.1"/>
    <property type="molecule type" value="Genomic_DNA"/>
</dbReference>
<evidence type="ECO:0000313" key="1">
    <source>
        <dbReference type="EMBL" id="KIP07552.1"/>
    </source>
</evidence>
<evidence type="ECO:0008006" key="3">
    <source>
        <dbReference type="Google" id="ProtNLM"/>
    </source>
</evidence>
<keyword evidence="2" id="KW-1185">Reference proteome</keyword>
<dbReference type="Gene3D" id="3.80.10.10">
    <property type="entry name" value="Ribonuclease Inhibitor"/>
    <property type="match status" value="1"/>
</dbReference>
<reference evidence="1 2" key="1">
    <citation type="journal article" date="2014" name="PLoS Genet.">
        <title>Analysis of the Phlebiopsis gigantea genome, transcriptome and secretome provides insight into its pioneer colonization strategies of wood.</title>
        <authorList>
            <person name="Hori C."/>
            <person name="Ishida T."/>
            <person name="Igarashi K."/>
            <person name="Samejima M."/>
            <person name="Suzuki H."/>
            <person name="Master E."/>
            <person name="Ferreira P."/>
            <person name="Ruiz-Duenas F.J."/>
            <person name="Held B."/>
            <person name="Canessa P."/>
            <person name="Larrondo L.F."/>
            <person name="Schmoll M."/>
            <person name="Druzhinina I.S."/>
            <person name="Kubicek C.P."/>
            <person name="Gaskell J.A."/>
            <person name="Kersten P."/>
            <person name="St John F."/>
            <person name="Glasner J."/>
            <person name="Sabat G."/>
            <person name="Splinter BonDurant S."/>
            <person name="Syed K."/>
            <person name="Yadav J."/>
            <person name="Mgbeahuruike A.C."/>
            <person name="Kovalchuk A."/>
            <person name="Asiegbu F.O."/>
            <person name="Lackner G."/>
            <person name="Hoffmeister D."/>
            <person name="Rencoret J."/>
            <person name="Gutierrez A."/>
            <person name="Sun H."/>
            <person name="Lindquist E."/>
            <person name="Barry K."/>
            <person name="Riley R."/>
            <person name="Grigoriev I.V."/>
            <person name="Henrissat B."/>
            <person name="Kues U."/>
            <person name="Berka R.M."/>
            <person name="Martinez A.T."/>
            <person name="Covert S.F."/>
            <person name="Blanchette R.A."/>
            <person name="Cullen D."/>
        </authorList>
    </citation>
    <scope>NUCLEOTIDE SEQUENCE [LARGE SCALE GENOMIC DNA]</scope>
    <source>
        <strain evidence="1 2">11061_1 CR5-6</strain>
    </source>
</reference>
<accession>A0A0C3S8N1</accession>
<dbReference type="HOGENOM" id="CLU_021164_0_2_1"/>
<sequence length="512" mass="57816">MPAKADTQTRIMLGFDAVPTLIAQLQSDNQRRTLFSLSLTCKAVCGLALDALWYKMSSLVPLLKCFPDDVWREDETGTWSFARAPSERVDWTRLREHAARIKEVWVYEEGLPGLDVMAHLRIHLPCDTILLPNLRVLYWRATKQPDLFHYSSLLLTPSLVECSFECNTHAILATLYAMQGQCRTLKRLSVLTCTVDVSPMISSFTHLTYFNLFSVPPLPVNTVTIRNLATLPHLAEWITNGRVEMNAMKDLHVATHEVFFPSLRKLGLHGADLSAITKMLNSTQSKSLHQLTYTHNATQTRQESICSFTKAIAKHEKINDLFLSSDYPLQTPFSVLDNLSGLRMRKVRLFNVAANDELTDASLAWLTRSWSALESFYCCNDDTPVSPHDDRTLPTCELFAHFAAHCPRLTHLSLTLDVLHPPPPRDPSAPPHAGPLFFHPHAVLLSRCADVYRTIEYITDVYPRLSLRLSDDIRYSDPDTVEILDELNSRIPDIVLRRAALRRASLSSVSAG</sequence>
<evidence type="ECO:0000313" key="2">
    <source>
        <dbReference type="Proteomes" id="UP000053257"/>
    </source>
</evidence>
<dbReference type="AlphaFoldDB" id="A0A0C3S8N1"/>
<name>A0A0C3S8N1_PHLG1</name>
<gene>
    <name evidence="1" type="ORF">PHLGIDRAFT_118027</name>
</gene>